<dbReference type="RefSeq" id="WP_247286512.1">
    <property type="nucleotide sequence ID" value="NZ_JAKNRW010000001.1"/>
</dbReference>
<proteinExistence type="predicted"/>
<protein>
    <submittedName>
        <fullName evidence="2">Uncharacterized protein</fullName>
    </submittedName>
</protein>
<comment type="caution">
    <text evidence="2">The sequence shown here is derived from an EMBL/GenBank/DDBJ whole genome shotgun (WGS) entry which is preliminary data.</text>
</comment>
<accession>A0ABT0ET79</accession>
<keyword evidence="1" id="KW-0732">Signal</keyword>
<evidence type="ECO:0000256" key="1">
    <source>
        <dbReference type="SAM" id="SignalP"/>
    </source>
</evidence>
<dbReference type="EMBL" id="JAKNRW010000001">
    <property type="protein sequence ID" value="MCK1788941.1"/>
    <property type="molecule type" value="Genomic_DNA"/>
</dbReference>
<sequence length="181" mass="20377">MDRFYSLVFASLIAASPLTATAETFERKDLDRNRTSVQYAGPIKSVAKVIEGYKWLGQTEAMNGGVIFEAHDNPNFGKNDTESGGAIMVKAIFYTYQDVSKEEIMIARQSEISGFVELYGYDSPELQLHIRVIDDNTFQAFTSPGDYSKSNKLFTYKKVEQFNKSPYGDRLKSASESGMIW</sequence>
<name>A0ABT0ET79_9PSED</name>
<feature type="signal peptide" evidence="1">
    <location>
        <begin position="1"/>
        <end position="22"/>
    </location>
</feature>
<feature type="chain" id="PRO_5045367947" evidence="1">
    <location>
        <begin position="23"/>
        <end position="181"/>
    </location>
</feature>
<dbReference type="Proteomes" id="UP001299876">
    <property type="component" value="Unassembled WGS sequence"/>
</dbReference>
<gene>
    <name evidence="2" type="ORF">L9059_01810</name>
</gene>
<evidence type="ECO:0000313" key="3">
    <source>
        <dbReference type="Proteomes" id="UP001299876"/>
    </source>
</evidence>
<evidence type="ECO:0000313" key="2">
    <source>
        <dbReference type="EMBL" id="MCK1788941.1"/>
    </source>
</evidence>
<reference evidence="2 3" key="1">
    <citation type="submission" date="2022-02" db="EMBL/GenBank/DDBJ databases">
        <title>Comparative genomics of the first Antarctic Pseudomonas spp. capable of biotransforming 2,4,6-Trinitrotoluene.</title>
        <authorList>
            <person name="Cabrera M.A."/>
            <person name="Marquez S.L."/>
            <person name="Perez-Donoso J.M."/>
        </authorList>
    </citation>
    <scope>NUCLEOTIDE SEQUENCE [LARGE SCALE GENOMIC DNA]</scope>
    <source>
        <strain evidence="2 3">TNT19</strain>
    </source>
</reference>
<keyword evidence="3" id="KW-1185">Reference proteome</keyword>
<organism evidence="2 3">
    <name type="scientific">Pseudomonas violetae</name>
    <dbReference type="NCBI Taxonomy" id="2915813"/>
    <lineage>
        <taxon>Bacteria</taxon>
        <taxon>Pseudomonadati</taxon>
        <taxon>Pseudomonadota</taxon>
        <taxon>Gammaproteobacteria</taxon>
        <taxon>Pseudomonadales</taxon>
        <taxon>Pseudomonadaceae</taxon>
        <taxon>Pseudomonas</taxon>
    </lineage>
</organism>